<evidence type="ECO:0000256" key="8">
    <source>
        <dbReference type="ARBA" id="ARBA00022919"/>
    </source>
</evidence>
<dbReference type="GO" id="GO:0042391">
    <property type="term" value="P:regulation of membrane potential"/>
    <property type="evidence" value="ECO:0007669"/>
    <property type="project" value="UniProtKB-ARBA"/>
</dbReference>
<dbReference type="Proteomes" id="UP000492821">
    <property type="component" value="Unassembled WGS sequence"/>
</dbReference>
<keyword evidence="9 12" id="KW-0443">Lipid metabolism</keyword>
<feature type="chain" id="PRO_5028876611" description="Glucosylceramidase" evidence="13">
    <location>
        <begin position="20"/>
        <end position="517"/>
    </location>
</feature>
<evidence type="ECO:0000256" key="2">
    <source>
        <dbReference type="ARBA" id="ARBA00004760"/>
    </source>
</evidence>
<dbReference type="GO" id="GO:0008202">
    <property type="term" value="P:steroid metabolic process"/>
    <property type="evidence" value="ECO:0007669"/>
    <property type="project" value="UniProtKB-ARBA"/>
</dbReference>
<keyword evidence="7 12" id="KW-0378">Hydrolase</keyword>
<dbReference type="SUPFAM" id="SSF51445">
    <property type="entry name" value="(Trans)glycosidases"/>
    <property type="match status" value="1"/>
</dbReference>
<reference evidence="16" key="2">
    <citation type="submission" date="2020-10" db="UniProtKB">
        <authorList>
            <consortium name="WormBaseParasite"/>
        </authorList>
    </citation>
    <scope>IDENTIFICATION</scope>
</reference>
<proteinExistence type="inferred from homology"/>
<evidence type="ECO:0000256" key="4">
    <source>
        <dbReference type="ARBA" id="ARBA00005382"/>
    </source>
</evidence>
<dbReference type="Gene3D" id="3.20.20.80">
    <property type="entry name" value="Glycosidases"/>
    <property type="match status" value="1"/>
</dbReference>
<dbReference type="WBParaSite" id="Pan_g13149.t1">
    <property type="protein sequence ID" value="Pan_g13149.t1"/>
    <property type="gene ID" value="Pan_g13149"/>
</dbReference>
<dbReference type="GO" id="GO:0010605">
    <property type="term" value="P:negative regulation of macromolecule metabolic process"/>
    <property type="evidence" value="ECO:0007669"/>
    <property type="project" value="UniProtKB-ARBA"/>
</dbReference>
<dbReference type="PANTHER" id="PTHR11069:SF23">
    <property type="entry name" value="LYSOSOMAL ACID GLUCOSYLCERAMIDASE"/>
    <property type="match status" value="1"/>
</dbReference>
<dbReference type="InterPro" id="IPR033453">
    <property type="entry name" value="Glyco_hydro_30_TIM-barrel"/>
</dbReference>
<dbReference type="GO" id="GO:0032006">
    <property type="term" value="P:regulation of TOR signaling"/>
    <property type="evidence" value="ECO:0007669"/>
    <property type="project" value="UniProtKB-ARBA"/>
</dbReference>
<dbReference type="GO" id="GO:0030163">
    <property type="term" value="P:protein catabolic process"/>
    <property type="evidence" value="ECO:0007669"/>
    <property type="project" value="UniProtKB-ARBA"/>
</dbReference>
<feature type="domain" description="Glycosyl hydrolase family 30 TIM-barrel" evidence="14">
    <location>
        <begin position="103"/>
        <end position="444"/>
    </location>
</feature>
<dbReference type="GO" id="GO:0016241">
    <property type="term" value="P:regulation of macroautophagy"/>
    <property type="evidence" value="ECO:0007669"/>
    <property type="project" value="UniProtKB-ARBA"/>
</dbReference>
<evidence type="ECO:0000313" key="16">
    <source>
        <dbReference type="WBParaSite" id="Pan_g13149.t1"/>
    </source>
</evidence>
<sequence length="517" mass="58408">MKVFQILFTFLVAFTSVNAVRQCAKLFNSGSEPRIECLCNSTYCDEFPPLGNLNNDQAAVYKSSISGKRFEKSVLSFGNSFEQERAQTIQATFDSGKTYQTMTGFGAAFTDACGINLDQLSEKTRDNFIEAYFGSSGIGYSLGRVPIASTDFSTHPYSYNDHDGDFNMDNFALTFEDHQYKIPYIKNALSKNKKLQLFSTPWAAPGWMKTNNNMVGHGELKGDVGGQYYQAFALYQYKFFEAYQKEGINFWGLTILNEPFSNGGWQIMSMTAEQERDFIKKNLGPLFKSKDLTKNLKVMIHDDQRPVMLDFVNTVLGDKDAAKYVDGMAVHYYEDLGTDPHILTDVHNAHSDKFILATEACTGWNADGMHGDWQRALIYSYDIITDIENWATGWVDWNICLDTTGGPTWINNFVDAPITVTKTGNDEFYKQPMYYALGHFSKFVQPGAKRVDLTTNNGVSGDYLKYLGFNGDNKNVAVFDNRQSSDTYNIELKDKKTGKVVKFDMEPRSYATVVWNA</sequence>
<evidence type="ECO:0000256" key="1">
    <source>
        <dbReference type="ARBA" id="ARBA00001013"/>
    </source>
</evidence>
<feature type="signal peptide" evidence="13">
    <location>
        <begin position="1"/>
        <end position="19"/>
    </location>
</feature>
<name>A0A7E4UUW6_PANRE</name>
<evidence type="ECO:0000256" key="6">
    <source>
        <dbReference type="ARBA" id="ARBA00022729"/>
    </source>
</evidence>
<evidence type="ECO:0000256" key="9">
    <source>
        <dbReference type="ARBA" id="ARBA00023098"/>
    </source>
</evidence>
<comment type="pathway">
    <text evidence="2">Lipid metabolism; sphingolipid metabolism.</text>
</comment>
<dbReference type="GO" id="GO:0051246">
    <property type="term" value="P:regulation of protein metabolic process"/>
    <property type="evidence" value="ECO:0007669"/>
    <property type="project" value="UniProtKB-ARBA"/>
</dbReference>
<dbReference type="GO" id="GO:0004348">
    <property type="term" value="F:glucosylceramidase activity"/>
    <property type="evidence" value="ECO:0007669"/>
    <property type="project" value="UniProtKB-EC"/>
</dbReference>
<dbReference type="GO" id="GO:0007040">
    <property type="term" value="P:lysosome organization"/>
    <property type="evidence" value="ECO:0007669"/>
    <property type="project" value="UniProtKB-ARBA"/>
</dbReference>
<evidence type="ECO:0000256" key="3">
    <source>
        <dbReference type="ARBA" id="ARBA00004991"/>
    </source>
</evidence>
<dbReference type="GO" id="GO:0005774">
    <property type="term" value="C:vacuolar membrane"/>
    <property type="evidence" value="ECO:0007669"/>
    <property type="project" value="UniProtKB-ARBA"/>
</dbReference>
<evidence type="ECO:0000259" key="14">
    <source>
        <dbReference type="Pfam" id="PF02055"/>
    </source>
</evidence>
<organism evidence="15 16">
    <name type="scientific">Panagrellus redivivus</name>
    <name type="common">Microworm</name>
    <dbReference type="NCBI Taxonomy" id="6233"/>
    <lineage>
        <taxon>Eukaryota</taxon>
        <taxon>Metazoa</taxon>
        <taxon>Ecdysozoa</taxon>
        <taxon>Nematoda</taxon>
        <taxon>Chromadorea</taxon>
        <taxon>Rhabditida</taxon>
        <taxon>Tylenchina</taxon>
        <taxon>Panagrolaimomorpha</taxon>
        <taxon>Panagrolaimoidea</taxon>
        <taxon>Panagrolaimidae</taxon>
        <taxon>Panagrellus</taxon>
    </lineage>
</organism>
<dbReference type="GO" id="GO:0006066">
    <property type="term" value="P:alcohol metabolic process"/>
    <property type="evidence" value="ECO:0007669"/>
    <property type="project" value="UniProtKB-ARBA"/>
</dbReference>
<evidence type="ECO:0000256" key="13">
    <source>
        <dbReference type="SAM" id="SignalP"/>
    </source>
</evidence>
<dbReference type="EC" id="3.2.1.45" evidence="5 12"/>
<comment type="catalytic activity">
    <reaction evidence="1">
        <text>a beta-D-glucosyl-(1&lt;-&gt;1')-N-acylsphing-4-enine + H2O = an N-acylsphing-4-enine + D-glucose</text>
        <dbReference type="Rhea" id="RHEA:13269"/>
        <dbReference type="ChEBI" id="CHEBI:4167"/>
        <dbReference type="ChEBI" id="CHEBI:15377"/>
        <dbReference type="ChEBI" id="CHEBI:22801"/>
        <dbReference type="ChEBI" id="CHEBI:52639"/>
        <dbReference type="EC" id="3.2.1.45"/>
    </reaction>
    <physiologicalReaction direction="left-to-right" evidence="1">
        <dbReference type="Rhea" id="RHEA:13270"/>
    </physiologicalReaction>
</comment>
<dbReference type="GO" id="GO:0005764">
    <property type="term" value="C:lysosome"/>
    <property type="evidence" value="ECO:0007669"/>
    <property type="project" value="UniProtKB-ARBA"/>
</dbReference>
<dbReference type="InterPro" id="IPR017853">
    <property type="entry name" value="GH"/>
</dbReference>
<dbReference type="PRINTS" id="PR00843">
    <property type="entry name" value="GLHYDRLASE30"/>
</dbReference>
<evidence type="ECO:0000256" key="7">
    <source>
        <dbReference type="ARBA" id="ARBA00022801"/>
    </source>
</evidence>
<keyword evidence="12" id="KW-0326">Glycosidase</keyword>
<dbReference type="GO" id="GO:0016758">
    <property type="term" value="F:hexosyltransferase activity"/>
    <property type="evidence" value="ECO:0007669"/>
    <property type="project" value="UniProtKB-ARBA"/>
</dbReference>
<evidence type="ECO:0000256" key="12">
    <source>
        <dbReference type="RuleBase" id="RU361188"/>
    </source>
</evidence>
<accession>A0A7E4UUW6</accession>
<reference evidence="15" key="1">
    <citation type="journal article" date="2013" name="Genetics">
        <title>The draft genome and transcriptome of Panagrellus redivivus are shaped by the harsh demands of a free-living lifestyle.</title>
        <authorList>
            <person name="Srinivasan J."/>
            <person name="Dillman A.R."/>
            <person name="Macchietto M.G."/>
            <person name="Heikkinen L."/>
            <person name="Lakso M."/>
            <person name="Fracchia K.M."/>
            <person name="Antoshechkin I."/>
            <person name="Mortazavi A."/>
            <person name="Wong G."/>
            <person name="Sternberg P.W."/>
        </authorList>
    </citation>
    <scope>NUCLEOTIDE SEQUENCE [LARGE SCALE GENOMIC DNA]</scope>
    <source>
        <strain evidence="15">MT8872</strain>
    </source>
</reference>
<comment type="pathway">
    <text evidence="3">Sphingolipid metabolism.</text>
</comment>
<dbReference type="FunFam" id="3.20.20.80:FF:000030">
    <property type="entry name" value="Lysosomal acid glucosylceramidase"/>
    <property type="match status" value="1"/>
</dbReference>
<keyword evidence="15" id="KW-1185">Reference proteome</keyword>
<dbReference type="GO" id="GO:0006680">
    <property type="term" value="P:glucosylceramide catabolic process"/>
    <property type="evidence" value="ECO:0007669"/>
    <property type="project" value="UniProtKB-ARBA"/>
</dbReference>
<keyword evidence="6 13" id="KW-0732">Signal</keyword>
<dbReference type="PANTHER" id="PTHR11069">
    <property type="entry name" value="GLUCOSYLCERAMIDASE"/>
    <property type="match status" value="1"/>
</dbReference>
<evidence type="ECO:0000256" key="10">
    <source>
        <dbReference type="ARBA" id="ARBA00050474"/>
    </source>
</evidence>
<evidence type="ECO:0000256" key="5">
    <source>
        <dbReference type="ARBA" id="ARBA00012658"/>
    </source>
</evidence>
<comment type="catalytic activity">
    <reaction evidence="10">
        <text>a beta-D-glucosylceramide + H2O = an N-acyl-sphingoid base + D-glucose</text>
        <dbReference type="Rhea" id="RHEA:81447"/>
        <dbReference type="ChEBI" id="CHEBI:4167"/>
        <dbReference type="ChEBI" id="CHEBI:15377"/>
        <dbReference type="ChEBI" id="CHEBI:83264"/>
        <dbReference type="ChEBI" id="CHEBI:83273"/>
    </reaction>
    <physiologicalReaction direction="left-to-right" evidence="10">
        <dbReference type="Rhea" id="RHEA:81448"/>
    </physiologicalReaction>
</comment>
<dbReference type="Pfam" id="PF02055">
    <property type="entry name" value="Glyco_hydro_30"/>
    <property type="match status" value="1"/>
</dbReference>
<keyword evidence="8 12" id="KW-0746">Sphingolipid metabolism</keyword>
<dbReference type="GO" id="GO:0006914">
    <property type="term" value="P:autophagy"/>
    <property type="evidence" value="ECO:0007669"/>
    <property type="project" value="UniProtKB-ARBA"/>
</dbReference>
<evidence type="ECO:0000256" key="11">
    <source>
        <dbReference type="ARBA" id="ARBA00051345"/>
    </source>
</evidence>
<comment type="catalytic activity">
    <reaction evidence="11">
        <text>an N-acyl-1-beta-D-glucosyl-15-methylhexadecasphing-4-enine + H2O = an N-acyl-15-methylhexadecasphing-4-enine + D-glucose</text>
        <dbReference type="Rhea" id="RHEA:34755"/>
        <dbReference type="ChEBI" id="CHEBI:4167"/>
        <dbReference type="ChEBI" id="CHEBI:15377"/>
        <dbReference type="ChEBI" id="CHEBI:70815"/>
        <dbReference type="ChEBI" id="CHEBI:70846"/>
    </reaction>
    <physiologicalReaction direction="left-to-right" evidence="11">
        <dbReference type="Rhea" id="RHEA:34756"/>
    </physiologicalReaction>
</comment>
<protein>
    <recommendedName>
        <fullName evidence="5 12">Glucosylceramidase</fullName>
        <ecNumber evidence="5 12">3.2.1.45</ecNumber>
    </recommendedName>
</protein>
<dbReference type="InterPro" id="IPR001139">
    <property type="entry name" value="Glyco_hydro_30"/>
</dbReference>
<dbReference type="AlphaFoldDB" id="A0A7E4UUW6"/>
<comment type="similarity">
    <text evidence="4 12">Belongs to the glycosyl hydrolase 30 family.</text>
</comment>
<evidence type="ECO:0000313" key="15">
    <source>
        <dbReference type="Proteomes" id="UP000492821"/>
    </source>
</evidence>
<dbReference type="GO" id="GO:0005102">
    <property type="term" value="F:signaling receptor binding"/>
    <property type="evidence" value="ECO:0007669"/>
    <property type="project" value="UniProtKB-ARBA"/>
</dbReference>